<evidence type="ECO:0000313" key="3">
    <source>
        <dbReference type="Proteomes" id="UP000199161"/>
    </source>
</evidence>
<feature type="compositionally biased region" description="Basic and acidic residues" evidence="1">
    <location>
        <begin position="199"/>
        <end position="220"/>
    </location>
</feature>
<gene>
    <name evidence="2" type="ORF">SAMN05444422_102365</name>
</gene>
<dbReference type="OrthoDB" id="169585at2157"/>
<accession>A0A1I1EDN4</accession>
<dbReference type="EMBL" id="FOKW01000002">
    <property type="protein sequence ID" value="SFB84702.1"/>
    <property type="molecule type" value="Genomic_DNA"/>
</dbReference>
<sequence>MALDLPESLSDAWQRVGTRTAETTVLMATITAETTLYEPTDGAGPTRIDVGPSDVPLRSLFTVEMTFSPPLPSVGVSPASVFSMAAPTAKSQFVNTIEDEGLVVERTRDTLEFEAPNGAAGKWYVLDASYPLEFGGDEEAATALPAEAHVAVWPTERSYGMAGGTIPLSPDGDGSDLESGPLESLADGNGSGDAEADPGSDRRSPDRDLEFDRNLDLDLDPDRDRETIATLIRELEA</sequence>
<dbReference type="RefSeq" id="WP_089786174.1">
    <property type="nucleotide sequence ID" value="NZ_FOKW01000002.1"/>
</dbReference>
<keyword evidence="3" id="KW-1185">Reference proteome</keyword>
<dbReference type="Pfam" id="PF20127">
    <property type="entry name" value="DUF6517"/>
    <property type="match status" value="1"/>
</dbReference>
<feature type="region of interest" description="Disordered" evidence="1">
    <location>
        <begin position="162"/>
        <end position="220"/>
    </location>
</feature>
<name>A0A1I1EDN4_NATHA</name>
<protein>
    <submittedName>
        <fullName evidence="2">Uncharacterized protein</fullName>
    </submittedName>
</protein>
<evidence type="ECO:0000313" key="2">
    <source>
        <dbReference type="EMBL" id="SFB84702.1"/>
    </source>
</evidence>
<evidence type="ECO:0000256" key="1">
    <source>
        <dbReference type="SAM" id="MobiDB-lite"/>
    </source>
</evidence>
<reference evidence="3" key="1">
    <citation type="submission" date="2016-10" db="EMBL/GenBank/DDBJ databases">
        <authorList>
            <person name="Varghese N."/>
            <person name="Submissions S."/>
        </authorList>
    </citation>
    <scope>NUCLEOTIDE SEQUENCE [LARGE SCALE GENOMIC DNA]</scope>
    <source>
        <strain evidence="3">DSM 13078</strain>
    </source>
</reference>
<dbReference type="AlphaFoldDB" id="A0A1I1EDN4"/>
<organism evidence="2 3">
    <name type="scientific">Natronobacterium haloterrestre</name>
    <name type="common">Halobiforma haloterrestris</name>
    <dbReference type="NCBI Taxonomy" id="148448"/>
    <lineage>
        <taxon>Archaea</taxon>
        <taxon>Methanobacteriati</taxon>
        <taxon>Methanobacteriota</taxon>
        <taxon>Stenosarchaea group</taxon>
        <taxon>Halobacteria</taxon>
        <taxon>Halobacteriales</taxon>
        <taxon>Natrialbaceae</taxon>
        <taxon>Natronobacterium</taxon>
    </lineage>
</organism>
<dbReference type="InterPro" id="IPR045396">
    <property type="entry name" value="DUF6517"/>
</dbReference>
<dbReference type="Proteomes" id="UP000199161">
    <property type="component" value="Unassembled WGS sequence"/>
</dbReference>
<proteinExistence type="predicted"/>